<dbReference type="GO" id="GO:0016491">
    <property type="term" value="F:oxidoreductase activity"/>
    <property type="evidence" value="ECO:0007669"/>
    <property type="project" value="InterPro"/>
</dbReference>
<feature type="domain" description="Tyrosinase copper-binding" evidence="4">
    <location>
        <begin position="119"/>
        <end position="136"/>
    </location>
</feature>
<gene>
    <name evidence="6" type="ORF">QBC42DRAFT_248181</name>
</gene>
<sequence length="388" mass="42359">MQPLSICTDMRAERPSAFRKKNWKNGRGSQTAADMFSQVLAALLLGNAALAAPLARADSTCNNARLRKAWHTLSHDEKKAYLDAELCLMSKPATLGLRGAKTRFDEFQSVHVYQSEIAHFVGQFFPFHRLYVWAHEEALRKDCGYTGAQPYWDETLDAGAFSKSIIFDTEVGFGGDGIGTSRCIQTGPFASYINPIGPGYNLTNHCIQRQISDAASRGAVKSIVDGCLALKTYLEFWNCVEGQPHGAGHGGVGFQMLNPVSSPGDPIFYLHHTWLDRIWAKWQAQNPEVRFFEIGGNNRGRLSDGFTPSPGFPGGPGGPGGSDPPFIPDPRVFDGLVRPDDVPAPIVLGDPGNTTTLNQVLQMYGVIPNSTIAEVMNIQGGTLCYEYD</sequence>
<dbReference type="Proteomes" id="UP001321749">
    <property type="component" value="Unassembled WGS sequence"/>
</dbReference>
<dbReference type="PROSITE" id="PS00497">
    <property type="entry name" value="TYROSINASE_1"/>
    <property type="match status" value="1"/>
</dbReference>
<reference evidence="6" key="2">
    <citation type="submission" date="2023-06" db="EMBL/GenBank/DDBJ databases">
        <authorList>
            <consortium name="Lawrence Berkeley National Laboratory"/>
            <person name="Mondo S.J."/>
            <person name="Hensen N."/>
            <person name="Bonometti L."/>
            <person name="Westerberg I."/>
            <person name="Brannstrom I.O."/>
            <person name="Guillou S."/>
            <person name="Cros-Aarteil S."/>
            <person name="Calhoun S."/>
            <person name="Haridas S."/>
            <person name="Kuo A."/>
            <person name="Pangilinan J."/>
            <person name="Riley R."/>
            <person name="Labutti K."/>
            <person name="Andreopoulos B."/>
            <person name="Lipzen A."/>
            <person name="Chen C."/>
            <person name="Yanf M."/>
            <person name="Daum C."/>
            <person name="Ng V."/>
            <person name="Clum A."/>
            <person name="Steindorff A."/>
            <person name="Ohm R."/>
            <person name="Martin F."/>
            <person name="Silar P."/>
            <person name="Natvig D."/>
            <person name="Lalanne C."/>
            <person name="Gautier V."/>
            <person name="Ament-Velasquez S.L."/>
            <person name="Kruys A."/>
            <person name="Hutchinson M.I."/>
            <person name="Powell A.J."/>
            <person name="Barry K."/>
            <person name="Miller A.N."/>
            <person name="Grigoriev I.V."/>
            <person name="Debuchy R."/>
            <person name="Gladieux P."/>
            <person name="Thoren M.H."/>
            <person name="Johannesson H."/>
        </authorList>
    </citation>
    <scope>NUCLEOTIDE SEQUENCE</scope>
    <source>
        <strain evidence="6">PSN324</strain>
    </source>
</reference>
<dbReference type="PRINTS" id="PR00092">
    <property type="entry name" value="TYROSINASE"/>
</dbReference>
<accession>A0AAV9I0V0</accession>
<evidence type="ECO:0000259" key="5">
    <source>
        <dbReference type="PROSITE" id="PS00498"/>
    </source>
</evidence>
<evidence type="ECO:0000313" key="7">
    <source>
        <dbReference type="Proteomes" id="UP001321749"/>
    </source>
</evidence>
<feature type="compositionally biased region" description="Gly residues" evidence="3">
    <location>
        <begin position="312"/>
        <end position="321"/>
    </location>
</feature>
<dbReference type="Gene3D" id="1.10.1280.10">
    <property type="entry name" value="Di-copper center containing domain from catechol oxidase"/>
    <property type="match status" value="1"/>
</dbReference>
<organism evidence="6 7">
    <name type="scientific">Cladorrhinum samala</name>
    <dbReference type="NCBI Taxonomy" id="585594"/>
    <lineage>
        <taxon>Eukaryota</taxon>
        <taxon>Fungi</taxon>
        <taxon>Dikarya</taxon>
        <taxon>Ascomycota</taxon>
        <taxon>Pezizomycotina</taxon>
        <taxon>Sordariomycetes</taxon>
        <taxon>Sordariomycetidae</taxon>
        <taxon>Sordariales</taxon>
        <taxon>Podosporaceae</taxon>
        <taxon>Cladorrhinum</taxon>
    </lineage>
</organism>
<reference evidence="6" key="1">
    <citation type="journal article" date="2023" name="Mol. Phylogenet. Evol.">
        <title>Genome-scale phylogeny and comparative genomics of the fungal order Sordariales.</title>
        <authorList>
            <person name="Hensen N."/>
            <person name="Bonometti L."/>
            <person name="Westerberg I."/>
            <person name="Brannstrom I.O."/>
            <person name="Guillou S."/>
            <person name="Cros-Aarteil S."/>
            <person name="Calhoun S."/>
            <person name="Haridas S."/>
            <person name="Kuo A."/>
            <person name="Mondo S."/>
            <person name="Pangilinan J."/>
            <person name="Riley R."/>
            <person name="LaButti K."/>
            <person name="Andreopoulos B."/>
            <person name="Lipzen A."/>
            <person name="Chen C."/>
            <person name="Yan M."/>
            <person name="Daum C."/>
            <person name="Ng V."/>
            <person name="Clum A."/>
            <person name="Steindorff A."/>
            <person name="Ohm R.A."/>
            <person name="Martin F."/>
            <person name="Silar P."/>
            <person name="Natvig D.O."/>
            <person name="Lalanne C."/>
            <person name="Gautier V."/>
            <person name="Ament-Velasquez S.L."/>
            <person name="Kruys A."/>
            <person name="Hutchinson M.I."/>
            <person name="Powell A.J."/>
            <person name="Barry K."/>
            <person name="Miller A.N."/>
            <person name="Grigoriev I.V."/>
            <person name="Debuchy R."/>
            <person name="Gladieux P."/>
            <person name="Hiltunen Thoren M."/>
            <person name="Johannesson H."/>
        </authorList>
    </citation>
    <scope>NUCLEOTIDE SEQUENCE</scope>
    <source>
        <strain evidence="6">PSN324</strain>
    </source>
</reference>
<evidence type="ECO:0000256" key="1">
    <source>
        <dbReference type="ARBA" id="ARBA00022723"/>
    </source>
</evidence>
<dbReference type="GO" id="GO:0046872">
    <property type="term" value="F:metal ion binding"/>
    <property type="evidence" value="ECO:0007669"/>
    <property type="project" value="UniProtKB-KW"/>
</dbReference>
<dbReference type="EMBL" id="MU864936">
    <property type="protein sequence ID" value="KAK4465800.1"/>
    <property type="molecule type" value="Genomic_DNA"/>
</dbReference>
<dbReference type="PANTHER" id="PTHR11474:SF126">
    <property type="entry name" value="TYROSINASE-LIKE PROTEIN TYR-1-RELATED"/>
    <property type="match status" value="1"/>
</dbReference>
<dbReference type="InterPro" id="IPR050316">
    <property type="entry name" value="Tyrosinase/Hemocyanin"/>
</dbReference>
<dbReference type="PANTHER" id="PTHR11474">
    <property type="entry name" value="TYROSINASE FAMILY MEMBER"/>
    <property type="match status" value="1"/>
</dbReference>
<feature type="domain" description="Tyrosinase copper-binding" evidence="5">
    <location>
        <begin position="265"/>
        <end position="276"/>
    </location>
</feature>
<keyword evidence="2" id="KW-0186">Copper</keyword>
<dbReference type="SUPFAM" id="SSF48056">
    <property type="entry name" value="Di-copper centre-containing domain"/>
    <property type="match status" value="1"/>
</dbReference>
<dbReference type="AlphaFoldDB" id="A0AAV9I0V0"/>
<proteinExistence type="predicted"/>
<evidence type="ECO:0000256" key="2">
    <source>
        <dbReference type="ARBA" id="ARBA00023008"/>
    </source>
</evidence>
<evidence type="ECO:0000259" key="4">
    <source>
        <dbReference type="PROSITE" id="PS00497"/>
    </source>
</evidence>
<comment type="caution">
    <text evidence="6">The sequence shown here is derived from an EMBL/GenBank/DDBJ whole genome shotgun (WGS) entry which is preliminary data.</text>
</comment>
<dbReference type="InterPro" id="IPR002227">
    <property type="entry name" value="Tyrosinase_Cu-bd"/>
</dbReference>
<evidence type="ECO:0000313" key="6">
    <source>
        <dbReference type="EMBL" id="KAK4465800.1"/>
    </source>
</evidence>
<dbReference type="PROSITE" id="PS00498">
    <property type="entry name" value="TYROSINASE_2"/>
    <property type="match status" value="1"/>
</dbReference>
<dbReference type="Pfam" id="PF00264">
    <property type="entry name" value="Tyrosinase"/>
    <property type="match status" value="1"/>
</dbReference>
<feature type="region of interest" description="Disordered" evidence="3">
    <location>
        <begin position="305"/>
        <end position="326"/>
    </location>
</feature>
<protein>
    <recommendedName>
        <fullName evidence="4 5">Tyrosinase copper-binding domain-containing protein</fullName>
    </recommendedName>
</protein>
<keyword evidence="7" id="KW-1185">Reference proteome</keyword>
<name>A0AAV9I0V0_9PEZI</name>
<keyword evidence="1" id="KW-0479">Metal-binding</keyword>
<evidence type="ECO:0000256" key="3">
    <source>
        <dbReference type="SAM" id="MobiDB-lite"/>
    </source>
</evidence>
<dbReference type="InterPro" id="IPR008922">
    <property type="entry name" value="Di-copper_centre_dom_sf"/>
</dbReference>